<comment type="similarity">
    <text evidence="2">Belongs to the outer membrane factor (OMF) (TC 1.B.17) family.</text>
</comment>
<feature type="coiled-coil region" evidence="8">
    <location>
        <begin position="256"/>
        <end position="290"/>
    </location>
</feature>
<feature type="chain" id="PRO_5040779845" evidence="9">
    <location>
        <begin position="24"/>
        <end position="502"/>
    </location>
</feature>
<keyword evidence="4" id="KW-1134">Transmembrane beta strand</keyword>
<evidence type="ECO:0000313" key="11">
    <source>
        <dbReference type="Proteomes" id="UP001152876"/>
    </source>
</evidence>
<comment type="subcellular location">
    <subcellularLocation>
        <location evidence="1">Cell outer membrane</location>
    </subcellularLocation>
</comment>
<evidence type="ECO:0000256" key="8">
    <source>
        <dbReference type="SAM" id="Coils"/>
    </source>
</evidence>
<dbReference type="PANTHER" id="PTHR30026:SF22">
    <property type="entry name" value="OUTER MEMBRANE EFFLUX PROTEIN"/>
    <property type="match status" value="1"/>
</dbReference>
<dbReference type="GO" id="GO:0009279">
    <property type="term" value="C:cell outer membrane"/>
    <property type="evidence" value="ECO:0007669"/>
    <property type="project" value="UniProtKB-SubCell"/>
</dbReference>
<accession>A0A9X4NUN3</accession>
<dbReference type="InterPro" id="IPR003423">
    <property type="entry name" value="OMP_efflux"/>
</dbReference>
<dbReference type="Gene3D" id="1.20.1600.10">
    <property type="entry name" value="Outer membrane efflux proteins (OEP)"/>
    <property type="match status" value="1"/>
</dbReference>
<dbReference type="GO" id="GO:1990281">
    <property type="term" value="C:efflux pump complex"/>
    <property type="evidence" value="ECO:0007669"/>
    <property type="project" value="TreeGrafter"/>
</dbReference>
<keyword evidence="3" id="KW-0813">Transport</keyword>
<evidence type="ECO:0000256" key="6">
    <source>
        <dbReference type="ARBA" id="ARBA00023136"/>
    </source>
</evidence>
<protein>
    <submittedName>
        <fullName evidence="10">Outer membrane efflux protein</fullName>
    </submittedName>
</protein>
<feature type="coiled-coil region" evidence="8">
    <location>
        <begin position="334"/>
        <end position="361"/>
    </location>
</feature>
<evidence type="ECO:0000256" key="2">
    <source>
        <dbReference type="ARBA" id="ARBA00007613"/>
    </source>
</evidence>
<keyword evidence="8" id="KW-0175">Coiled coil</keyword>
<comment type="caution">
    <text evidence="10">The sequence shown here is derived from an EMBL/GenBank/DDBJ whole genome shotgun (WGS) entry which is preliminary data.</text>
</comment>
<keyword evidence="6" id="KW-0472">Membrane</keyword>
<evidence type="ECO:0000256" key="4">
    <source>
        <dbReference type="ARBA" id="ARBA00022452"/>
    </source>
</evidence>
<gene>
    <name evidence="10" type="ORF">H010_24252</name>
</gene>
<evidence type="ECO:0000256" key="9">
    <source>
        <dbReference type="SAM" id="SignalP"/>
    </source>
</evidence>
<evidence type="ECO:0000256" key="5">
    <source>
        <dbReference type="ARBA" id="ARBA00022692"/>
    </source>
</evidence>
<dbReference type="RefSeq" id="WP_068174727.1">
    <property type="nucleotide sequence ID" value="NZ_AOGK01000037.1"/>
</dbReference>
<evidence type="ECO:0000256" key="3">
    <source>
        <dbReference type="ARBA" id="ARBA00022448"/>
    </source>
</evidence>
<dbReference type="GO" id="GO:0015562">
    <property type="term" value="F:efflux transmembrane transporter activity"/>
    <property type="evidence" value="ECO:0007669"/>
    <property type="project" value="InterPro"/>
</dbReference>
<organism evidence="10 11">
    <name type="scientific">Hydrogenophaga taeniospiralis CCUG 15921</name>
    <dbReference type="NCBI Taxonomy" id="1281780"/>
    <lineage>
        <taxon>Bacteria</taxon>
        <taxon>Pseudomonadati</taxon>
        <taxon>Pseudomonadota</taxon>
        <taxon>Betaproteobacteria</taxon>
        <taxon>Burkholderiales</taxon>
        <taxon>Comamonadaceae</taxon>
        <taxon>Hydrogenophaga</taxon>
    </lineage>
</organism>
<dbReference type="EMBL" id="AOGK01000037">
    <property type="protein sequence ID" value="MDG5978385.1"/>
    <property type="molecule type" value="Genomic_DNA"/>
</dbReference>
<keyword evidence="7" id="KW-0998">Cell outer membrane</keyword>
<keyword evidence="11" id="KW-1185">Reference proteome</keyword>
<dbReference type="Pfam" id="PF02321">
    <property type="entry name" value="OEP"/>
    <property type="match status" value="2"/>
</dbReference>
<dbReference type="AlphaFoldDB" id="A0A9X4NUN3"/>
<dbReference type="GO" id="GO:0015288">
    <property type="term" value="F:porin activity"/>
    <property type="evidence" value="ECO:0007669"/>
    <property type="project" value="TreeGrafter"/>
</dbReference>
<dbReference type="SUPFAM" id="SSF56954">
    <property type="entry name" value="Outer membrane efflux proteins (OEP)"/>
    <property type="match status" value="1"/>
</dbReference>
<dbReference type="InterPro" id="IPR051906">
    <property type="entry name" value="TolC-like"/>
</dbReference>
<sequence length="502" mass="53976">MTHPRAWPLGLLLCCGLNAGPHAAEPPPLALRSARQVNLEVLGVSTQLGHLRSGLLQAMQAHPEVLSAKAAADSKAIELEAAQYARYPRFQLGTGAGSSSSQGDGGSESYRVVSATARMTLLDGGVISSRIDATQANSVAFEMAMKSTSQKVALDALTAYMQVLRFENKRTVAQSAVAALDELSRLEQRKVDLGAVGENDLRMTRSRRAAFAAKRQEFEVQLADATAKFESYFGFAPQPSRLPALAIPAQWKPVSQQDLLARVEAQSTELAEARSRIEHAQALVRQQEAARFPAVEVVVAKTRDPRGVVYADSTRTGLEFNWNFGNGFDLQLKVKTALAELANQEAKLEAVRLQLAQLSNTAWGQAQAGEQKVSELAGAVREAALLVQGRRRMLEVGRETLLQVLDAQVEHDLQLLDFVDAVADLRTNELRLARVSGRLALDAASDAGWVGQLFAQGGSSGLLWLAQGRCPVTAGCPVPEAPQGGVAVAALRLHLERELAAR</sequence>
<dbReference type="Proteomes" id="UP001152876">
    <property type="component" value="Unassembled WGS sequence"/>
</dbReference>
<name>A0A9X4NUN3_9BURK</name>
<reference evidence="10" key="1">
    <citation type="submission" date="2013-01" db="EMBL/GenBank/DDBJ databases">
        <title>Genome draft of Hydrogenophaga taeniospiralis 2K1.</title>
        <authorList>
            <person name="Gomila M."/>
            <person name="Lalucat J."/>
        </authorList>
    </citation>
    <scope>NUCLEOTIDE SEQUENCE</scope>
    <source>
        <strain evidence="10">CCUG 15921</strain>
    </source>
</reference>
<evidence type="ECO:0000256" key="7">
    <source>
        <dbReference type="ARBA" id="ARBA00023237"/>
    </source>
</evidence>
<dbReference type="PANTHER" id="PTHR30026">
    <property type="entry name" value="OUTER MEMBRANE PROTEIN TOLC"/>
    <property type="match status" value="1"/>
</dbReference>
<evidence type="ECO:0000313" key="10">
    <source>
        <dbReference type="EMBL" id="MDG5978385.1"/>
    </source>
</evidence>
<proteinExistence type="inferred from homology"/>
<feature type="signal peptide" evidence="9">
    <location>
        <begin position="1"/>
        <end position="23"/>
    </location>
</feature>
<keyword evidence="5" id="KW-0812">Transmembrane</keyword>
<dbReference type="OrthoDB" id="9121975at2"/>
<keyword evidence="9" id="KW-0732">Signal</keyword>
<evidence type="ECO:0000256" key="1">
    <source>
        <dbReference type="ARBA" id="ARBA00004442"/>
    </source>
</evidence>